<reference evidence="2" key="1">
    <citation type="submission" date="2020-08" db="EMBL/GenBank/DDBJ databases">
        <title>Multicomponent nature underlies the extraordinary mechanical properties of spider dragline silk.</title>
        <authorList>
            <person name="Kono N."/>
            <person name="Nakamura H."/>
            <person name="Mori M."/>
            <person name="Yoshida Y."/>
            <person name="Ohtoshi R."/>
            <person name="Malay A.D."/>
            <person name="Moran D.A.P."/>
            <person name="Tomita M."/>
            <person name="Numata K."/>
            <person name="Arakawa K."/>
        </authorList>
    </citation>
    <scope>NUCLEOTIDE SEQUENCE</scope>
</reference>
<dbReference type="AlphaFoldDB" id="A0A8X6WEW4"/>
<organism evidence="2 3">
    <name type="scientific">Trichonephila clavipes</name>
    <name type="common">Golden silk orbweaver</name>
    <name type="synonym">Nephila clavipes</name>
    <dbReference type="NCBI Taxonomy" id="2585209"/>
    <lineage>
        <taxon>Eukaryota</taxon>
        <taxon>Metazoa</taxon>
        <taxon>Ecdysozoa</taxon>
        <taxon>Arthropoda</taxon>
        <taxon>Chelicerata</taxon>
        <taxon>Arachnida</taxon>
        <taxon>Araneae</taxon>
        <taxon>Araneomorphae</taxon>
        <taxon>Entelegynae</taxon>
        <taxon>Araneoidea</taxon>
        <taxon>Nephilidae</taxon>
        <taxon>Trichonephila</taxon>
    </lineage>
</organism>
<evidence type="ECO:0000256" key="1">
    <source>
        <dbReference type="SAM" id="MobiDB-lite"/>
    </source>
</evidence>
<accession>A0A8X6WEW4</accession>
<proteinExistence type="predicted"/>
<gene>
    <name evidence="2" type="ORF">TNCV_4538691</name>
</gene>
<sequence>MCRAAAKFVPKLLLGNRKNSVLQLHRTYWTLLTLNLASGDFWLFPKMKRQLKESHFHSVVSARKTTVHLLNVPRQTVSDAICRFKELGNNGRRPGSGRKHTVNTSRNHKAISKSVSREIRGFP</sequence>
<protein>
    <recommendedName>
        <fullName evidence="4">Transposase Tc1-like domain-containing protein</fullName>
    </recommendedName>
</protein>
<evidence type="ECO:0000313" key="3">
    <source>
        <dbReference type="Proteomes" id="UP000887159"/>
    </source>
</evidence>
<feature type="region of interest" description="Disordered" evidence="1">
    <location>
        <begin position="88"/>
        <end position="123"/>
    </location>
</feature>
<feature type="compositionally biased region" description="Basic residues" evidence="1">
    <location>
        <begin position="95"/>
        <end position="111"/>
    </location>
</feature>
<keyword evidence="3" id="KW-1185">Reference proteome</keyword>
<comment type="caution">
    <text evidence="2">The sequence shown here is derived from an EMBL/GenBank/DDBJ whole genome shotgun (WGS) entry which is preliminary data.</text>
</comment>
<dbReference type="Proteomes" id="UP000887159">
    <property type="component" value="Unassembled WGS sequence"/>
</dbReference>
<name>A0A8X6WEW4_TRICX</name>
<dbReference type="EMBL" id="BMAU01021412">
    <property type="protein sequence ID" value="GFY33535.1"/>
    <property type="molecule type" value="Genomic_DNA"/>
</dbReference>
<evidence type="ECO:0000313" key="2">
    <source>
        <dbReference type="EMBL" id="GFY33535.1"/>
    </source>
</evidence>
<evidence type="ECO:0008006" key="4">
    <source>
        <dbReference type="Google" id="ProtNLM"/>
    </source>
</evidence>